<name>Q02712_PODAN</name>
<feature type="non-terminal residue" evidence="1">
    <location>
        <position position="1"/>
    </location>
</feature>
<reference evidence="1 2" key="1">
    <citation type="journal article" date="1990" name="Curr. Genet.">
        <title>The complete DNA sequence of the mitochondrial genome of Podospora anserina.</title>
        <authorList>
            <person name="Cummings D.J."/>
            <person name="McNally K.L."/>
            <person name="Domenico J.M."/>
            <person name="Matsuura E.T."/>
        </authorList>
    </citation>
    <scope>NUCLEOTIDE SEQUENCE [LARGE SCALE GENOMIC DNA]</scope>
    <source>
        <strain evidence="2">s</strain>
    </source>
</reference>
<accession>Q02712</accession>
<dbReference type="AlphaFoldDB" id="Q02712"/>
<dbReference type="InParanoid" id="Q02712"/>
<dbReference type="Proteomes" id="UP000001197">
    <property type="component" value="Mitochondrion"/>
</dbReference>
<evidence type="ECO:0000313" key="1">
    <source>
        <dbReference type="EMBL" id="CAA38840.1"/>
    </source>
</evidence>
<organism evidence="1 2">
    <name type="scientific">Podospora anserina (strain S / ATCC MYA-4624 / DSM 980 / FGSC 10383)</name>
    <name type="common">Pleurage anserina</name>
    <dbReference type="NCBI Taxonomy" id="515849"/>
    <lineage>
        <taxon>Eukaryota</taxon>
        <taxon>Fungi</taxon>
        <taxon>Dikarya</taxon>
        <taxon>Ascomycota</taxon>
        <taxon>Pezizomycotina</taxon>
        <taxon>Sordariomycetes</taxon>
        <taxon>Sordariomycetidae</taxon>
        <taxon>Sordariales</taxon>
        <taxon>Podosporaceae</taxon>
        <taxon>Podospora</taxon>
        <taxon>Podospora anserina</taxon>
    </lineage>
</organism>
<protein>
    <submittedName>
        <fullName evidence="1">Complete mitochondrial genome</fullName>
    </submittedName>
</protein>
<dbReference type="EMBL" id="X55026">
    <property type="protein sequence ID" value="CAA38840.1"/>
    <property type="molecule type" value="Genomic_DNA"/>
</dbReference>
<keyword evidence="1" id="KW-0496">Mitochondrion</keyword>
<geneLocation type="mitochondrion" evidence="1"/>
<evidence type="ECO:0000313" key="2">
    <source>
        <dbReference type="Proteomes" id="UP000001197"/>
    </source>
</evidence>
<keyword evidence="2" id="KW-1185">Reference proteome</keyword>
<proteinExistence type="predicted"/>
<sequence>LFLVLGNPDLHIFWILFSLDCSLSTLKLFMQFVCGQAITLSKSSRKRFAAFSLSQARWSPWLETTGRWTSNSIVLIIENLTRRANRSPWLDLISSLCENAMFNFGISPPPNFVVRNIFDQCLEIISPFQNKAHQRTLLAIAPINKHIPIIRTTLLLI</sequence>